<evidence type="ECO:0000256" key="1">
    <source>
        <dbReference type="SAM" id="MobiDB-lite"/>
    </source>
</evidence>
<feature type="compositionally biased region" description="Low complexity" evidence="1">
    <location>
        <begin position="1"/>
        <end position="15"/>
    </location>
</feature>
<gene>
    <name evidence="2" type="ORF">E6O75_ATG03020</name>
</gene>
<protein>
    <submittedName>
        <fullName evidence="2">Uncharacterized protein</fullName>
    </submittedName>
</protein>
<dbReference type="Proteomes" id="UP000298493">
    <property type="component" value="Unassembled WGS sequence"/>
</dbReference>
<evidence type="ECO:0000313" key="3">
    <source>
        <dbReference type="Proteomes" id="UP000298493"/>
    </source>
</evidence>
<dbReference type="OrthoDB" id="3941738at2759"/>
<feature type="region of interest" description="Disordered" evidence="1">
    <location>
        <begin position="186"/>
        <end position="384"/>
    </location>
</feature>
<evidence type="ECO:0000313" key="2">
    <source>
        <dbReference type="EMBL" id="TID23384.1"/>
    </source>
</evidence>
<feature type="compositionally biased region" description="Polar residues" evidence="1">
    <location>
        <begin position="211"/>
        <end position="227"/>
    </location>
</feature>
<feature type="compositionally biased region" description="Pro residues" evidence="1">
    <location>
        <begin position="146"/>
        <end position="155"/>
    </location>
</feature>
<name>A0A4Z1PMD2_9PEZI</name>
<accession>A0A4Z1PMD2</accession>
<dbReference type="EMBL" id="SNSC02000006">
    <property type="protein sequence ID" value="TID23384.1"/>
    <property type="molecule type" value="Genomic_DNA"/>
</dbReference>
<feature type="compositionally biased region" description="Polar residues" evidence="1">
    <location>
        <begin position="363"/>
        <end position="373"/>
    </location>
</feature>
<proteinExistence type="predicted"/>
<feature type="compositionally biased region" description="Basic residues" evidence="1">
    <location>
        <begin position="251"/>
        <end position="261"/>
    </location>
</feature>
<feature type="region of interest" description="Disordered" evidence="1">
    <location>
        <begin position="1"/>
        <end position="35"/>
    </location>
</feature>
<sequence length="541" mass="60938">MTEPRTPTRNRSRTSLASPPTICTPRPSIRSEKSHIDEWWTEQEREQQEFFVGGRDYRLPDLLMNEAERVDPDIDNYNNPTIPISGLPRRGHSLIDATSSEWNQYLAESMAVQDSTTSFLESTIAIPDDDRSHSEYGSEQENQPPSEVPPSPPHEPTYRRLQRQPLRQLRIDSNGNLLLTPASLADLSPSSHERSLANSSQSCEDEELDSDAQSNASTVVLPNTQKRNVGDFEEEEEVEERYGSENSNHSARSRHTKRLKTSSRLGGVDGAGAHQNRLQTPAKFAPANAPTYTTPSGEGIIEDSDSDFTTSTIVPSPRKRSTAPREQEEDGSPRSQMVKRRRASSTGTLAFAGQESGDERRSFSTPAIGTVHSTPVRPQDRSTGTRLPAHRVWLPTPTRTPIAISTQHPVVESETDSMNAVLTRLEAAEVCFTRWLTEVRNKKDRYRRLIAQQKEDQSVISEDMGRLRQLEPIIQTMATKEMNEINENMRGQEGNSETLSAQRKEIRQRLLGFEKLRRGFEGERLADVRDVKHNIDHLARS</sequence>
<feature type="region of interest" description="Disordered" evidence="1">
    <location>
        <begin position="128"/>
        <end position="158"/>
    </location>
</feature>
<comment type="caution">
    <text evidence="2">The sequence shown here is derived from an EMBL/GenBank/DDBJ whole genome shotgun (WGS) entry which is preliminary data.</text>
</comment>
<keyword evidence="3" id="KW-1185">Reference proteome</keyword>
<reference evidence="2 3" key="1">
    <citation type="submission" date="2019-04" db="EMBL/GenBank/DDBJ databases">
        <title>High contiguity whole genome sequence and gene annotation resource for two Venturia nashicola isolates.</title>
        <authorList>
            <person name="Prokchorchik M."/>
            <person name="Won K."/>
            <person name="Lee Y."/>
            <person name="Choi E.D."/>
            <person name="Segonzac C."/>
            <person name="Sohn K.H."/>
        </authorList>
    </citation>
    <scope>NUCLEOTIDE SEQUENCE [LARGE SCALE GENOMIC DNA]</scope>
    <source>
        <strain evidence="2 3">PRI2</strain>
    </source>
</reference>
<dbReference type="AlphaFoldDB" id="A0A4Z1PMD2"/>
<organism evidence="2 3">
    <name type="scientific">Venturia nashicola</name>
    <dbReference type="NCBI Taxonomy" id="86259"/>
    <lineage>
        <taxon>Eukaryota</taxon>
        <taxon>Fungi</taxon>
        <taxon>Dikarya</taxon>
        <taxon>Ascomycota</taxon>
        <taxon>Pezizomycotina</taxon>
        <taxon>Dothideomycetes</taxon>
        <taxon>Pleosporomycetidae</taxon>
        <taxon>Venturiales</taxon>
        <taxon>Venturiaceae</taxon>
        <taxon>Venturia</taxon>
    </lineage>
</organism>